<dbReference type="Gene3D" id="1.10.287.130">
    <property type="match status" value="1"/>
</dbReference>
<evidence type="ECO:0000256" key="6">
    <source>
        <dbReference type="ARBA" id="ARBA00022777"/>
    </source>
</evidence>
<feature type="transmembrane region" description="Helical" evidence="9">
    <location>
        <begin position="12"/>
        <end position="34"/>
    </location>
</feature>
<keyword evidence="12" id="KW-1185">Reference proteome</keyword>
<organism evidence="11 12">
    <name type="scientific">Desulfocurvibacter africanus subsp. africanus str. Walvis Bay</name>
    <dbReference type="NCBI Taxonomy" id="690850"/>
    <lineage>
        <taxon>Bacteria</taxon>
        <taxon>Pseudomonadati</taxon>
        <taxon>Thermodesulfobacteriota</taxon>
        <taxon>Desulfovibrionia</taxon>
        <taxon>Desulfovibrionales</taxon>
        <taxon>Desulfovibrionaceae</taxon>
        <taxon>Desulfocurvibacter</taxon>
    </lineage>
</organism>
<evidence type="ECO:0000256" key="7">
    <source>
        <dbReference type="ARBA" id="ARBA00022840"/>
    </source>
</evidence>
<dbReference type="GO" id="GO:0000155">
    <property type="term" value="F:phosphorelay sensor kinase activity"/>
    <property type="evidence" value="ECO:0007669"/>
    <property type="project" value="InterPro"/>
</dbReference>
<dbReference type="Pfam" id="PF02518">
    <property type="entry name" value="HATPase_c"/>
    <property type="match status" value="1"/>
</dbReference>
<dbReference type="InterPro" id="IPR004358">
    <property type="entry name" value="Sig_transdc_His_kin-like_C"/>
</dbReference>
<evidence type="ECO:0000256" key="5">
    <source>
        <dbReference type="ARBA" id="ARBA00022741"/>
    </source>
</evidence>
<dbReference type="PRINTS" id="PR00344">
    <property type="entry name" value="BCTRLSENSOR"/>
</dbReference>
<dbReference type="InterPro" id="IPR003594">
    <property type="entry name" value="HATPase_dom"/>
</dbReference>
<name>F3YW40_DESAF</name>
<keyword evidence="6 11" id="KW-0418">Kinase</keyword>
<feature type="domain" description="Histidine kinase" evidence="10">
    <location>
        <begin position="332"/>
        <end position="550"/>
    </location>
</feature>
<sequence>MDSKQYKLLRLKIMGAITAFSLIPLVALGSFMHLQFSQGYHERIAHSLQRSVENRKAAIDMFLEENILQLRNMAGTHDFEQMSDQAYLQHVFSTMQGGNKAFIDLGVIDGDGRHAAYVGPYELGDVNYRGQDWFEKTMLKGVYVSDVFMGFRQFPHIILAVMRREGNRYWILRATLDSEVLNALVRNYQTGQRGDAFLVNSAHVLQTSSSLKGAVLGKIDQLAGLSRFTGARVEEHSVHGRAVLYGMAWLDNVDWLLVISEAPGESLSPLFRTQAIVISMVGGGLLLIVAGAAISTRAIVDALARTDRHRAELDARIMQSNKMAALGKMAAGVAHEVNNPLTLIRESAGWIKDLLTEEDPEAIKNYEEIAEAVDKIDQNVERAKGVTHRMLGFARRMEPMQENVDLNQVAKQTMAFLQNEALHRNIELRAELAPDLPHTATDTAQLQQVLLNLLENAIDAVDHDGTVTIRTRTEESGKRIQLSVIDTGKGIPKEMQGRIFDPFVTTKGVGEGTGLGLSISYGIMERLGGGIAVESEEGEGATFTLTLPVC</sequence>
<dbReference type="PANTHER" id="PTHR43065">
    <property type="entry name" value="SENSOR HISTIDINE KINASE"/>
    <property type="match status" value="1"/>
</dbReference>
<evidence type="ECO:0000256" key="3">
    <source>
        <dbReference type="ARBA" id="ARBA00022553"/>
    </source>
</evidence>
<keyword evidence="5" id="KW-0547">Nucleotide-binding</keyword>
<dbReference type="InterPro" id="IPR036890">
    <property type="entry name" value="HATPase_C_sf"/>
</dbReference>
<dbReference type="HOGENOM" id="CLU_023166_1_0_7"/>
<evidence type="ECO:0000313" key="11">
    <source>
        <dbReference type="EMBL" id="EGJ49070.1"/>
    </source>
</evidence>
<comment type="catalytic activity">
    <reaction evidence="1">
        <text>ATP + protein L-histidine = ADP + protein N-phospho-L-histidine.</text>
        <dbReference type="EC" id="2.7.13.3"/>
    </reaction>
</comment>
<dbReference type="CDD" id="cd18773">
    <property type="entry name" value="PDC1_HK_sensor"/>
    <property type="match status" value="1"/>
</dbReference>
<keyword evidence="9" id="KW-1133">Transmembrane helix</keyword>
<keyword evidence="3" id="KW-0597">Phosphoprotein</keyword>
<dbReference type="SMART" id="SM00388">
    <property type="entry name" value="HisKA"/>
    <property type="match status" value="1"/>
</dbReference>
<reference evidence="11 12" key="1">
    <citation type="journal article" date="2011" name="J. Bacteriol.">
        <title>Genome sequence of the mercury-methylating and pleomorphic Desulfovibrio africanus Strain Walvis Bay.</title>
        <authorList>
            <person name="Brown S.D."/>
            <person name="Wall J.D."/>
            <person name="Kucken A.M."/>
            <person name="Gilmour C.C."/>
            <person name="Podar M."/>
            <person name="Brandt C.C."/>
            <person name="Teshima H."/>
            <person name="Detter J.C."/>
            <person name="Han C.S."/>
            <person name="Land M.L."/>
            <person name="Lucas S."/>
            <person name="Han J."/>
            <person name="Pennacchio L."/>
            <person name="Nolan M."/>
            <person name="Pitluck S."/>
            <person name="Woyke T."/>
            <person name="Goodwin L."/>
            <person name="Palumbo A.V."/>
            <person name="Elias D.A."/>
        </authorList>
    </citation>
    <scope>NUCLEOTIDE SEQUENCE [LARGE SCALE GENOMIC DNA]</scope>
    <source>
        <strain evidence="11 12">Walvis Bay</strain>
    </source>
</reference>
<dbReference type="InterPro" id="IPR005467">
    <property type="entry name" value="His_kinase_dom"/>
</dbReference>
<keyword evidence="4" id="KW-0808">Transferase</keyword>
<dbReference type="RefSeq" id="WP_014258906.1">
    <property type="nucleotide sequence ID" value="NC_016629.1"/>
</dbReference>
<dbReference type="AlphaFoldDB" id="F3YW40"/>
<evidence type="ECO:0000256" key="9">
    <source>
        <dbReference type="SAM" id="Phobius"/>
    </source>
</evidence>
<evidence type="ECO:0000256" key="4">
    <source>
        <dbReference type="ARBA" id="ARBA00022679"/>
    </source>
</evidence>
<dbReference type="STRING" id="690850.Desaf_0719"/>
<protein>
    <recommendedName>
        <fullName evidence="2">histidine kinase</fullName>
        <ecNumber evidence="2">2.7.13.3</ecNumber>
    </recommendedName>
</protein>
<dbReference type="SUPFAM" id="SSF55874">
    <property type="entry name" value="ATPase domain of HSP90 chaperone/DNA topoisomerase II/histidine kinase"/>
    <property type="match status" value="1"/>
</dbReference>
<evidence type="ECO:0000313" key="12">
    <source>
        <dbReference type="Proteomes" id="UP000007844"/>
    </source>
</evidence>
<dbReference type="SUPFAM" id="SSF47384">
    <property type="entry name" value="Homodimeric domain of signal transducing histidine kinase"/>
    <property type="match status" value="1"/>
</dbReference>
<dbReference type="Gene3D" id="3.30.565.10">
    <property type="entry name" value="Histidine kinase-like ATPase, C-terminal domain"/>
    <property type="match status" value="1"/>
</dbReference>
<dbReference type="KEGG" id="daf:Desaf_0719"/>
<dbReference type="Pfam" id="PF00512">
    <property type="entry name" value="HisKA"/>
    <property type="match status" value="1"/>
</dbReference>
<dbReference type="EC" id="2.7.13.3" evidence="2"/>
<dbReference type="EMBL" id="CP003221">
    <property type="protein sequence ID" value="EGJ49070.1"/>
    <property type="molecule type" value="Genomic_DNA"/>
</dbReference>
<accession>F3YW40</accession>
<dbReference type="Proteomes" id="UP000007844">
    <property type="component" value="Chromosome"/>
</dbReference>
<dbReference type="SMART" id="SM00387">
    <property type="entry name" value="HATPase_c"/>
    <property type="match status" value="1"/>
</dbReference>
<proteinExistence type="predicted"/>
<dbReference type="Gene3D" id="3.30.450.20">
    <property type="entry name" value="PAS domain"/>
    <property type="match status" value="1"/>
</dbReference>
<dbReference type="InterPro" id="IPR036097">
    <property type="entry name" value="HisK_dim/P_sf"/>
</dbReference>
<evidence type="ECO:0000256" key="8">
    <source>
        <dbReference type="ARBA" id="ARBA00023012"/>
    </source>
</evidence>
<dbReference type="PROSITE" id="PS50109">
    <property type="entry name" value="HIS_KIN"/>
    <property type="match status" value="1"/>
</dbReference>
<dbReference type="InterPro" id="IPR003661">
    <property type="entry name" value="HisK_dim/P_dom"/>
</dbReference>
<evidence type="ECO:0000256" key="1">
    <source>
        <dbReference type="ARBA" id="ARBA00000085"/>
    </source>
</evidence>
<keyword evidence="9" id="KW-0472">Membrane</keyword>
<dbReference type="CDD" id="cd00082">
    <property type="entry name" value="HisKA"/>
    <property type="match status" value="1"/>
</dbReference>
<dbReference type="PANTHER" id="PTHR43065:SF46">
    <property type="entry name" value="C4-DICARBOXYLATE TRANSPORT SENSOR PROTEIN DCTB"/>
    <property type="match status" value="1"/>
</dbReference>
<keyword evidence="7" id="KW-0067">ATP-binding</keyword>
<dbReference type="GO" id="GO:0005524">
    <property type="term" value="F:ATP binding"/>
    <property type="evidence" value="ECO:0007669"/>
    <property type="project" value="UniProtKB-KW"/>
</dbReference>
<keyword evidence="9" id="KW-0812">Transmembrane</keyword>
<evidence type="ECO:0000259" key="10">
    <source>
        <dbReference type="PROSITE" id="PS50109"/>
    </source>
</evidence>
<dbReference type="eggNOG" id="COG4191">
    <property type="taxonomic scope" value="Bacteria"/>
</dbReference>
<keyword evidence="8" id="KW-0902">Two-component regulatory system</keyword>
<gene>
    <name evidence="11" type="ORF">Desaf_0719</name>
</gene>
<evidence type="ECO:0000256" key="2">
    <source>
        <dbReference type="ARBA" id="ARBA00012438"/>
    </source>
</evidence>